<name>A0A9X1NBD5_9ACTN</name>
<dbReference type="PANTHER" id="PTHR42791:SF1">
    <property type="entry name" value="N-ACETYLTRANSFERASE DOMAIN-CONTAINING PROTEIN"/>
    <property type="match status" value="1"/>
</dbReference>
<dbReference type="InterPro" id="IPR052523">
    <property type="entry name" value="Trichothecene_AcTrans"/>
</dbReference>
<evidence type="ECO:0000313" key="2">
    <source>
        <dbReference type="EMBL" id="MCD5311003.1"/>
    </source>
</evidence>
<evidence type="ECO:0000313" key="3">
    <source>
        <dbReference type="Proteomes" id="UP001138997"/>
    </source>
</evidence>
<sequence length="179" mass="18834">MISVAMPADRAAIVQTLVAAFAADPLLRAVFPGPAEYAQGAPVFFGYLFDKRVEGKAILTVGGGLSVAIWESPASVGPGLALDLPEPAASRLRAYDEAVHAALPDDPHWYLGVLGTHPEHLGNGFGRAVMAAGLERAAADGLPAYLETTNPGNVPMYERAGWKVTAELDAPMPIWVMTQ</sequence>
<protein>
    <submittedName>
        <fullName evidence="2">GNAT family N-acetyltransferase</fullName>
    </submittedName>
</protein>
<organism evidence="2 3">
    <name type="scientific">Kineosporia babensis</name>
    <dbReference type="NCBI Taxonomy" id="499548"/>
    <lineage>
        <taxon>Bacteria</taxon>
        <taxon>Bacillati</taxon>
        <taxon>Actinomycetota</taxon>
        <taxon>Actinomycetes</taxon>
        <taxon>Kineosporiales</taxon>
        <taxon>Kineosporiaceae</taxon>
        <taxon>Kineosporia</taxon>
    </lineage>
</organism>
<dbReference type="GO" id="GO:0016747">
    <property type="term" value="F:acyltransferase activity, transferring groups other than amino-acyl groups"/>
    <property type="evidence" value="ECO:0007669"/>
    <property type="project" value="InterPro"/>
</dbReference>
<reference evidence="2" key="1">
    <citation type="submission" date="2021-11" db="EMBL/GenBank/DDBJ databases">
        <title>Streptomyces corallinus and Kineosporia corallina sp. nov., two new coral-derived marine actinobacteria.</title>
        <authorList>
            <person name="Buangrab K."/>
            <person name="Sutthacheep M."/>
            <person name="Yeemin T."/>
            <person name="Harunari E."/>
            <person name="Igarashi Y."/>
            <person name="Sripreechasak P."/>
            <person name="Kanchanasin P."/>
            <person name="Tanasupawat S."/>
            <person name="Phongsopitanun W."/>
        </authorList>
    </citation>
    <scope>NUCLEOTIDE SEQUENCE</scope>
    <source>
        <strain evidence="2">JCM 31032</strain>
    </source>
</reference>
<dbReference type="SUPFAM" id="SSF55729">
    <property type="entry name" value="Acyl-CoA N-acyltransferases (Nat)"/>
    <property type="match status" value="1"/>
</dbReference>
<keyword evidence="3" id="KW-1185">Reference proteome</keyword>
<gene>
    <name evidence="2" type="ORF">LR394_08850</name>
</gene>
<dbReference type="InterPro" id="IPR000182">
    <property type="entry name" value="GNAT_dom"/>
</dbReference>
<feature type="domain" description="N-acetyltransferase" evidence="1">
    <location>
        <begin position="1"/>
        <end position="179"/>
    </location>
</feature>
<accession>A0A9X1NBD5</accession>
<dbReference type="PROSITE" id="PS51186">
    <property type="entry name" value="GNAT"/>
    <property type="match status" value="1"/>
</dbReference>
<comment type="caution">
    <text evidence="2">The sequence shown here is derived from an EMBL/GenBank/DDBJ whole genome shotgun (WGS) entry which is preliminary data.</text>
</comment>
<evidence type="ECO:0000259" key="1">
    <source>
        <dbReference type="PROSITE" id="PS51186"/>
    </source>
</evidence>
<dbReference type="PANTHER" id="PTHR42791">
    <property type="entry name" value="GNAT FAMILY ACETYLTRANSFERASE"/>
    <property type="match status" value="1"/>
</dbReference>
<dbReference type="Proteomes" id="UP001138997">
    <property type="component" value="Unassembled WGS sequence"/>
</dbReference>
<dbReference type="EMBL" id="JAJOMB010000003">
    <property type="protein sequence ID" value="MCD5311003.1"/>
    <property type="molecule type" value="Genomic_DNA"/>
</dbReference>
<dbReference type="Gene3D" id="3.40.630.30">
    <property type="match status" value="1"/>
</dbReference>
<dbReference type="CDD" id="cd04301">
    <property type="entry name" value="NAT_SF"/>
    <property type="match status" value="1"/>
</dbReference>
<dbReference type="AlphaFoldDB" id="A0A9X1NBD5"/>
<dbReference type="InterPro" id="IPR016181">
    <property type="entry name" value="Acyl_CoA_acyltransferase"/>
</dbReference>
<proteinExistence type="predicted"/>
<dbReference type="Pfam" id="PF00583">
    <property type="entry name" value="Acetyltransf_1"/>
    <property type="match status" value="1"/>
</dbReference>